<evidence type="ECO:0000313" key="9">
    <source>
        <dbReference type="Proteomes" id="UP000570166"/>
    </source>
</evidence>
<comment type="subcellular location">
    <subcellularLocation>
        <location evidence="1">Membrane</location>
        <topology evidence="1">Multi-pass membrane protein</topology>
    </subcellularLocation>
</comment>
<evidence type="ECO:0000256" key="7">
    <source>
        <dbReference type="SAM" id="Phobius"/>
    </source>
</evidence>
<dbReference type="InterPro" id="IPR007688">
    <property type="entry name" value="Conjugal_tfr_TrbL/VirB6"/>
</dbReference>
<feature type="transmembrane region" description="Helical" evidence="7">
    <location>
        <begin position="266"/>
        <end position="292"/>
    </location>
</feature>
<keyword evidence="5 7" id="KW-0472">Membrane</keyword>
<comment type="similarity">
    <text evidence="2">Belongs to the TrbL/VirB6 family.</text>
</comment>
<proteinExistence type="inferred from homology"/>
<feature type="transmembrane region" description="Helical" evidence="7">
    <location>
        <begin position="170"/>
        <end position="190"/>
    </location>
</feature>
<keyword evidence="3 7" id="KW-0812">Transmembrane</keyword>
<accession>A0A838L0U6</accession>
<keyword evidence="9" id="KW-1185">Reference proteome</keyword>
<gene>
    <name evidence="8" type="ORF">HZF05_00495</name>
</gene>
<organism evidence="8 9">
    <name type="scientific">Sphingomonas chungangi</name>
    <dbReference type="NCBI Taxonomy" id="2683589"/>
    <lineage>
        <taxon>Bacteria</taxon>
        <taxon>Pseudomonadati</taxon>
        <taxon>Pseudomonadota</taxon>
        <taxon>Alphaproteobacteria</taxon>
        <taxon>Sphingomonadales</taxon>
        <taxon>Sphingomonadaceae</taxon>
        <taxon>Sphingomonas</taxon>
    </lineage>
</organism>
<dbReference type="Pfam" id="PF04610">
    <property type="entry name" value="TrbL"/>
    <property type="match status" value="1"/>
</dbReference>
<evidence type="ECO:0000256" key="3">
    <source>
        <dbReference type="ARBA" id="ARBA00022692"/>
    </source>
</evidence>
<evidence type="ECO:0000256" key="1">
    <source>
        <dbReference type="ARBA" id="ARBA00004141"/>
    </source>
</evidence>
<evidence type="ECO:0000256" key="2">
    <source>
        <dbReference type="ARBA" id="ARBA00007802"/>
    </source>
</evidence>
<feature type="compositionally biased region" description="Basic and acidic residues" evidence="6">
    <location>
        <begin position="387"/>
        <end position="398"/>
    </location>
</feature>
<dbReference type="EMBL" id="JACEIB010000001">
    <property type="protein sequence ID" value="MBA2932560.1"/>
    <property type="molecule type" value="Genomic_DNA"/>
</dbReference>
<dbReference type="GO" id="GO:0030255">
    <property type="term" value="P:protein secretion by the type IV secretion system"/>
    <property type="evidence" value="ECO:0007669"/>
    <property type="project" value="InterPro"/>
</dbReference>
<protein>
    <submittedName>
        <fullName evidence="8">Type IV secretion system protein</fullName>
    </submittedName>
</protein>
<keyword evidence="4 7" id="KW-1133">Transmembrane helix</keyword>
<reference evidence="8 9" key="1">
    <citation type="submission" date="2020-07" db="EMBL/GenBank/DDBJ databases">
        <authorList>
            <person name="Sun Q."/>
        </authorList>
    </citation>
    <scope>NUCLEOTIDE SEQUENCE [LARGE SCALE GENOMIC DNA]</scope>
    <source>
        <strain evidence="8 9">CGMCC 1.13654</strain>
    </source>
</reference>
<feature type="transmembrane region" description="Helical" evidence="7">
    <location>
        <begin position="75"/>
        <end position="94"/>
    </location>
</feature>
<evidence type="ECO:0000313" key="8">
    <source>
        <dbReference type="EMBL" id="MBA2932560.1"/>
    </source>
</evidence>
<evidence type="ECO:0000256" key="4">
    <source>
        <dbReference type="ARBA" id="ARBA00022989"/>
    </source>
</evidence>
<sequence length="398" mass="40599">MNACPALDIETGGLAQALRAIDCRTGEGTQIAFGRLFGDHGALIPALTILLTLYVAIFAIGLLTGRSRLGIGTLTPRMLTLGMVLTFATSWLAYQNVIWTLAVGAPDQLATIIAGTHGSATAAFADKLDVVFQAIADSTHQQTPAVATSAVGATANGASSTGVSILSPQGMMWISGLMLLVGTVGVLVTAKVALAALLALGPVFITLAIFPATRGLFEGWLKAVVSSALIPLFTVLIGGAALTLITPLIRDALMDSTEVASKSATALFLAACVYTALMVMVARVAGALVAGWRIPFLHAEAATSPATSQPPVTILPPIVPGAAGARPTSERVRGMLAALPPSESTALAPVAGTSRAQTVVMGMAPAAPLPPPRTDRRLDGVGSGFRARPETPAKARLS</sequence>
<comment type="caution">
    <text evidence="8">The sequence shown here is derived from an EMBL/GenBank/DDBJ whole genome shotgun (WGS) entry which is preliminary data.</text>
</comment>
<dbReference type="Proteomes" id="UP000570166">
    <property type="component" value="Unassembled WGS sequence"/>
</dbReference>
<feature type="transmembrane region" description="Helical" evidence="7">
    <location>
        <begin position="42"/>
        <end position="63"/>
    </location>
</feature>
<feature type="region of interest" description="Disordered" evidence="6">
    <location>
        <begin position="364"/>
        <end position="398"/>
    </location>
</feature>
<evidence type="ECO:0000256" key="5">
    <source>
        <dbReference type="ARBA" id="ARBA00023136"/>
    </source>
</evidence>
<name>A0A838L0U6_9SPHN</name>
<evidence type="ECO:0000256" key="6">
    <source>
        <dbReference type="SAM" id="MobiDB-lite"/>
    </source>
</evidence>
<dbReference type="RefSeq" id="WP_160364680.1">
    <property type="nucleotide sequence ID" value="NZ_JACEIB010000001.1"/>
</dbReference>
<dbReference type="GO" id="GO:0016020">
    <property type="term" value="C:membrane"/>
    <property type="evidence" value="ECO:0007669"/>
    <property type="project" value="UniProtKB-SubCell"/>
</dbReference>
<dbReference type="AlphaFoldDB" id="A0A838L0U6"/>
<feature type="transmembrane region" description="Helical" evidence="7">
    <location>
        <begin position="223"/>
        <end position="245"/>
    </location>
</feature>
<feature type="transmembrane region" description="Helical" evidence="7">
    <location>
        <begin position="197"/>
        <end position="217"/>
    </location>
</feature>